<keyword evidence="3" id="KW-1185">Reference proteome</keyword>
<protein>
    <recommendedName>
        <fullName evidence="1">LTD domain-containing protein</fullName>
    </recommendedName>
</protein>
<dbReference type="InterPro" id="IPR001322">
    <property type="entry name" value="Lamin_tail_dom"/>
</dbReference>
<gene>
    <name evidence="2" type="ORF">COMA1_50018</name>
</gene>
<accession>A0A0S4LT69</accession>
<evidence type="ECO:0000259" key="1">
    <source>
        <dbReference type="Pfam" id="PF00932"/>
    </source>
</evidence>
<name>A0A0S4LT69_9BACT</name>
<evidence type="ECO:0000313" key="2">
    <source>
        <dbReference type="EMBL" id="CUS38274.1"/>
    </source>
</evidence>
<dbReference type="EMBL" id="CZQA01000011">
    <property type="protein sequence ID" value="CUS38274.1"/>
    <property type="molecule type" value="Genomic_DNA"/>
</dbReference>
<reference evidence="2 3" key="1">
    <citation type="submission" date="2015-10" db="EMBL/GenBank/DDBJ databases">
        <authorList>
            <person name="Gilbert D.G."/>
        </authorList>
    </citation>
    <scope>NUCLEOTIDE SEQUENCE [LARGE SCALE GENOMIC DNA]</scope>
    <source>
        <strain evidence="2">COMA1</strain>
    </source>
</reference>
<sequence length="330" mass="36515">MPLKRYGVLKGRVIAAKREEDQSSPHYQIHIQAGSTHYRIAVNVKSQLSPSELLFLVDDRFHHPITADLPSLEDEFTLLSSKPGGQAVDFIRGNLFDRSDMRLLPPNLPGPDNDLSDRIEHYVKRAMQEEDARVYAFGERWGPEGGKADKIFGFRPGNGIHDIHMNQGNDMSHKSDDGVWQDGALMFHFPSSQQWVAVFLAFQSQAWHTDDHTGHAIVDVPTELDHVIRIVGALVNPGGPSPERETVTLLNASPTAIDLSGWQIADRLKNKMTLSGTIHSGAAITVKLSQDVQLGNKGGMITLLSRKGLKVDGVSYTAQQAQQEGWTIVF</sequence>
<dbReference type="RefSeq" id="WP_090750716.1">
    <property type="nucleotide sequence ID" value="NZ_CZQA01000011.1"/>
</dbReference>
<dbReference type="AlphaFoldDB" id="A0A0S4LT69"/>
<dbReference type="Pfam" id="PF10042">
    <property type="entry name" value="DUF2278"/>
    <property type="match status" value="1"/>
</dbReference>
<dbReference type="Pfam" id="PF00932">
    <property type="entry name" value="LTD"/>
    <property type="match status" value="1"/>
</dbReference>
<feature type="domain" description="LTD" evidence="1">
    <location>
        <begin position="235"/>
        <end position="317"/>
    </location>
</feature>
<organism evidence="2 3">
    <name type="scientific">Candidatus Nitrospira nitrosa</name>
    <dbReference type="NCBI Taxonomy" id="1742972"/>
    <lineage>
        <taxon>Bacteria</taxon>
        <taxon>Pseudomonadati</taxon>
        <taxon>Nitrospirota</taxon>
        <taxon>Nitrospiria</taxon>
        <taxon>Nitrospirales</taxon>
        <taxon>Nitrospiraceae</taxon>
        <taxon>Nitrospira</taxon>
    </lineage>
</organism>
<dbReference type="Proteomes" id="UP000199032">
    <property type="component" value="Unassembled WGS sequence"/>
</dbReference>
<proteinExistence type="predicted"/>
<dbReference type="InterPro" id="IPR019268">
    <property type="entry name" value="DUF2278"/>
</dbReference>
<dbReference type="SUPFAM" id="SSF74853">
    <property type="entry name" value="Lamin A/C globular tail domain"/>
    <property type="match status" value="1"/>
</dbReference>
<dbReference type="InterPro" id="IPR036415">
    <property type="entry name" value="Lamin_tail_dom_sf"/>
</dbReference>
<evidence type="ECO:0000313" key="3">
    <source>
        <dbReference type="Proteomes" id="UP000199032"/>
    </source>
</evidence>
<dbReference type="OrthoDB" id="291334at2"/>
<dbReference type="STRING" id="1742972.COMA1_50018"/>